<dbReference type="GO" id="GO:1990281">
    <property type="term" value="C:efflux pump complex"/>
    <property type="evidence" value="ECO:0007669"/>
    <property type="project" value="TreeGrafter"/>
</dbReference>
<evidence type="ECO:0000313" key="12">
    <source>
        <dbReference type="Proteomes" id="UP001161276"/>
    </source>
</evidence>
<comment type="caution">
    <text evidence="11">The sequence shown here is derived from an EMBL/GenBank/DDBJ whole genome shotgun (WGS) entry which is preliminary data.</text>
</comment>
<evidence type="ECO:0000256" key="6">
    <source>
        <dbReference type="SAM" id="Phobius"/>
    </source>
</evidence>
<dbReference type="PANTHER" id="PTHR30469">
    <property type="entry name" value="MULTIDRUG RESISTANCE PROTEIN MDTA"/>
    <property type="match status" value="1"/>
</dbReference>
<reference evidence="11" key="1">
    <citation type="submission" date="2022-09" db="EMBL/GenBank/DDBJ databases">
        <title>Intensive care unit water sources are persistently colonized with multi-drug resistant bacteria and are the site of extensive horizontal gene transfer of antibiotic resistance genes.</title>
        <authorList>
            <person name="Diorio-Toth L."/>
        </authorList>
    </citation>
    <scope>NUCLEOTIDE SEQUENCE</scope>
    <source>
        <strain evidence="11">GD03676</strain>
    </source>
</reference>
<accession>A0AA42WIF7</accession>
<evidence type="ECO:0000259" key="10">
    <source>
        <dbReference type="Pfam" id="PF25989"/>
    </source>
</evidence>
<comment type="subcellular location">
    <subcellularLocation>
        <location evidence="1">Cell membrane</location>
    </subcellularLocation>
</comment>
<name>A0AA42WIF7_9BURK</name>
<dbReference type="PANTHER" id="PTHR30469:SF12">
    <property type="entry name" value="MULTIDRUG RESISTANCE PROTEIN MDTA"/>
    <property type="match status" value="1"/>
</dbReference>
<dbReference type="FunFam" id="2.40.420.20:FF:000001">
    <property type="entry name" value="Efflux RND transporter periplasmic adaptor subunit"/>
    <property type="match status" value="1"/>
</dbReference>
<dbReference type="InterPro" id="IPR058637">
    <property type="entry name" value="YknX-like_C"/>
</dbReference>
<evidence type="ECO:0000259" key="7">
    <source>
        <dbReference type="Pfam" id="PF25876"/>
    </source>
</evidence>
<dbReference type="Proteomes" id="UP001161276">
    <property type="component" value="Unassembled WGS sequence"/>
</dbReference>
<dbReference type="InterPro" id="IPR058624">
    <property type="entry name" value="MdtA-like_HH"/>
</dbReference>
<dbReference type="Gene3D" id="2.40.50.100">
    <property type="match status" value="1"/>
</dbReference>
<evidence type="ECO:0000256" key="5">
    <source>
        <dbReference type="ARBA" id="ARBA00023136"/>
    </source>
</evidence>
<evidence type="ECO:0000256" key="1">
    <source>
        <dbReference type="ARBA" id="ARBA00004236"/>
    </source>
</evidence>
<dbReference type="InterPro" id="IPR006143">
    <property type="entry name" value="RND_pump_MFP"/>
</dbReference>
<feature type="transmembrane region" description="Helical" evidence="6">
    <location>
        <begin position="12"/>
        <end position="34"/>
    </location>
</feature>
<dbReference type="SUPFAM" id="SSF111369">
    <property type="entry name" value="HlyD-like secretion proteins"/>
    <property type="match status" value="1"/>
</dbReference>
<dbReference type="EMBL" id="JAOCKG010000032">
    <property type="protein sequence ID" value="MDH2054856.1"/>
    <property type="molecule type" value="Genomic_DNA"/>
</dbReference>
<evidence type="ECO:0000259" key="8">
    <source>
        <dbReference type="Pfam" id="PF25917"/>
    </source>
</evidence>
<keyword evidence="5 6" id="KW-0472">Membrane</keyword>
<feature type="domain" description="Multidrug resistance protein MdtA-like barrel-sandwich hybrid" evidence="8">
    <location>
        <begin position="75"/>
        <end position="216"/>
    </location>
</feature>
<evidence type="ECO:0000256" key="3">
    <source>
        <dbReference type="ARBA" id="ARBA00022475"/>
    </source>
</evidence>
<sequence length="392" mass="41509">MDKAVTSPNRRAGLRAGLVALAVVPCVLAVWLFLRGRAAPPAAPEPVVPVATTSVRQQDVARYLTGVGTVTAAASVTVKARVDGQLDSVGFVEGQDVKAGQVLANIDPRALQAQLAQAQAQRAKDQATLLNARLDLQRYTRLQREDAATQQTLDAQRALVAQLEAATQTDDAQISYARVQLDYTRIVAPIAGRVGARLVDPGNIVHAADANGLVVINQIDPITVQFSLPEESVPAINAAMDRGQPLPVVAYARDSNEPLETGTLVLLNNQIDTTTGTVQLKGRFDNPRHRLWPGLYVNARLVLDAHESALTVPVAAVQRSQTGTYVYAVDGDSVAQPRAVKVERMQDGVAVIQDGLSVGQRVVVDGQYKLKPGSKVRELAAASAPAAGGSAK</sequence>
<comment type="similarity">
    <text evidence="2">Belongs to the membrane fusion protein (MFP) (TC 8.A.1) family.</text>
</comment>
<evidence type="ECO:0000313" key="11">
    <source>
        <dbReference type="EMBL" id="MDH2054856.1"/>
    </source>
</evidence>
<dbReference type="Gene3D" id="2.40.30.170">
    <property type="match status" value="1"/>
</dbReference>
<evidence type="ECO:0000256" key="4">
    <source>
        <dbReference type="ARBA" id="ARBA00022519"/>
    </source>
</evidence>
<evidence type="ECO:0000259" key="9">
    <source>
        <dbReference type="Pfam" id="PF25944"/>
    </source>
</evidence>
<dbReference type="GO" id="GO:0015562">
    <property type="term" value="F:efflux transmembrane transporter activity"/>
    <property type="evidence" value="ECO:0007669"/>
    <property type="project" value="TreeGrafter"/>
</dbReference>
<evidence type="ECO:0000256" key="2">
    <source>
        <dbReference type="ARBA" id="ARBA00009477"/>
    </source>
</evidence>
<keyword evidence="6" id="KW-0812">Transmembrane</keyword>
<keyword evidence="4" id="KW-0997">Cell inner membrane</keyword>
<protein>
    <submittedName>
        <fullName evidence="11">Efflux RND transporter periplasmic adaptor subunit</fullName>
    </submittedName>
</protein>
<proteinExistence type="inferred from homology"/>
<feature type="domain" description="Multidrug resistance protein MdtA-like beta-barrel" evidence="9">
    <location>
        <begin position="221"/>
        <end position="304"/>
    </location>
</feature>
<dbReference type="NCBIfam" id="TIGR01730">
    <property type="entry name" value="RND_mfp"/>
    <property type="match status" value="1"/>
</dbReference>
<dbReference type="InterPro" id="IPR058625">
    <property type="entry name" value="MdtA-like_BSH"/>
</dbReference>
<feature type="domain" description="YknX-like C-terminal permuted SH3-like" evidence="10">
    <location>
        <begin position="309"/>
        <end position="377"/>
    </location>
</feature>
<dbReference type="Pfam" id="PF25944">
    <property type="entry name" value="Beta-barrel_RND"/>
    <property type="match status" value="1"/>
</dbReference>
<organism evidence="11 12">
    <name type="scientific">Achromobacter marplatensis</name>
    <dbReference type="NCBI Taxonomy" id="470868"/>
    <lineage>
        <taxon>Bacteria</taxon>
        <taxon>Pseudomonadati</taxon>
        <taxon>Pseudomonadota</taxon>
        <taxon>Betaproteobacteria</taxon>
        <taxon>Burkholderiales</taxon>
        <taxon>Alcaligenaceae</taxon>
        <taxon>Achromobacter</taxon>
    </lineage>
</organism>
<dbReference type="RefSeq" id="WP_280030042.1">
    <property type="nucleotide sequence ID" value="NZ_JAOCKG010000032.1"/>
</dbReference>
<keyword evidence="6" id="KW-1133">Transmembrane helix</keyword>
<dbReference type="Gene3D" id="2.40.420.20">
    <property type="match status" value="1"/>
</dbReference>
<feature type="domain" description="Multidrug resistance protein MdtA-like alpha-helical hairpin" evidence="7">
    <location>
        <begin position="114"/>
        <end position="184"/>
    </location>
</feature>
<dbReference type="AlphaFoldDB" id="A0AA42WIF7"/>
<dbReference type="Pfam" id="PF25917">
    <property type="entry name" value="BSH_RND"/>
    <property type="match status" value="1"/>
</dbReference>
<dbReference type="GO" id="GO:0030313">
    <property type="term" value="C:cell envelope"/>
    <property type="evidence" value="ECO:0007669"/>
    <property type="project" value="UniProtKB-SubCell"/>
</dbReference>
<keyword evidence="3" id="KW-1003">Cell membrane</keyword>
<gene>
    <name evidence="11" type="ORF">N5K24_30975</name>
</gene>
<dbReference type="InterPro" id="IPR058626">
    <property type="entry name" value="MdtA-like_b-barrel"/>
</dbReference>
<dbReference type="Pfam" id="PF25989">
    <property type="entry name" value="YknX_C"/>
    <property type="match status" value="1"/>
</dbReference>
<dbReference type="Pfam" id="PF25876">
    <property type="entry name" value="HH_MFP_RND"/>
    <property type="match status" value="1"/>
</dbReference>
<dbReference type="Gene3D" id="1.10.287.470">
    <property type="entry name" value="Helix hairpin bin"/>
    <property type="match status" value="1"/>
</dbReference>